<feature type="transmembrane region" description="Helical" evidence="7">
    <location>
        <begin position="222"/>
        <end position="241"/>
    </location>
</feature>
<evidence type="ECO:0000256" key="2">
    <source>
        <dbReference type="ARBA" id="ARBA00022448"/>
    </source>
</evidence>
<comment type="subcellular location">
    <subcellularLocation>
        <location evidence="1 7">Cell membrane</location>
        <topology evidence="1 7">Multi-pass membrane protein</topology>
    </subcellularLocation>
</comment>
<dbReference type="InterPro" id="IPR000515">
    <property type="entry name" value="MetI-like"/>
</dbReference>
<organism evidence="9 10">
    <name type="scientific">Marinobacter xestospongiae</name>
    <dbReference type="NCBI Taxonomy" id="994319"/>
    <lineage>
        <taxon>Bacteria</taxon>
        <taxon>Pseudomonadati</taxon>
        <taxon>Pseudomonadota</taxon>
        <taxon>Gammaproteobacteria</taxon>
        <taxon>Pseudomonadales</taxon>
        <taxon>Marinobacteraceae</taxon>
        <taxon>Marinobacter</taxon>
    </lineage>
</organism>
<gene>
    <name evidence="9" type="ORF">RYS15_17640</name>
</gene>
<keyword evidence="2 7" id="KW-0813">Transport</keyword>
<name>A0ABU3W2E2_9GAMM</name>
<evidence type="ECO:0000256" key="4">
    <source>
        <dbReference type="ARBA" id="ARBA00022692"/>
    </source>
</evidence>
<dbReference type="PROSITE" id="PS50928">
    <property type="entry name" value="ABC_TM1"/>
    <property type="match status" value="1"/>
</dbReference>
<keyword evidence="10" id="KW-1185">Reference proteome</keyword>
<evidence type="ECO:0000313" key="9">
    <source>
        <dbReference type="EMBL" id="MDV2080510.1"/>
    </source>
</evidence>
<comment type="caution">
    <text evidence="9">The sequence shown here is derived from an EMBL/GenBank/DDBJ whole genome shotgun (WGS) entry which is preliminary data.</text>
</comment>
<feature type="domain" description="ABC transmembrane type-1" evidence="8">
    <location>
        <begin position="60"/>
        <end position="238"/>
    </location>
</feature>
<keyword evidence="3" id="KW-1003">Cell membrane</keyword>
<dbReference type="EMBL" id="JAWIIJ010000015">
    <property type="protein sequence ID" value="MDV2080510.1"/>
    <property type="molecule type" value="Genomic_DNA"/>
</dbReference>
<dbReference type="Proteomes" id="UP001269819">
    <property type="component" value="Unassembled WGS sequence"/>
</dbReference>
<accession>A0ABU3W2E2</accession>
<keyword evidence="6 7" id="KW-0472">Membrane</keyword>
<comment type="similarity">
    <text evidence="7">Belongs to the binding-protein-dependent transport system permease family.</text>
</comment>
<feature type="transmembrane region" description="Helical" evidence="7">
    <location>
        <begin position="67"/>
        <end position="87"/>
    </location>
</feature>
<feature type="transmembrane region" description="Helical" evidence="7">
    <location>
        <begin position="99"/>
        <end position="118"/>
    </location>
</feature>
<dbReference type="SUPFAM" id="SSF161098">
    <property type="entry name" value="MetI-like"/>
    <property type="match status" value="1"/>
</dbReference>
<dbReference type="CDD" id="cd06261">
    <property type="entry name" value="TM_PBP2"/>
    <property type="match status" value="1"/>
</dbReference>
<evidence type="ECO:0000256" key="6">
    <source>
        <dbReference type="ARBA" id="ARBA00023136"/>
    </source>
</evidence>
<feature type="transmembrane region" description="Helical" evidence="7">
    <location>
        <begin position="170"/>
        <end position="191"/>
    </location>
</feature>
<sequence length="255" mass="27241">MAAWVRRLLRGIGSLTGVLLLVALWEWGSIHYGSFMLPGPRDTLTAMGRLAEQQALLAAMWATSWRAITGFALAALAGMAMGLAAGLSRTLGRVLEPVATVLLGIPPIAWIVLAILWFGSGSLASIYTVAATTLPIAFAGAQMGARTLDARLAELATAYRLPLTQRLWDLYLPHVVSYVFPALITALAVAWKVTVMAELLATDTGIGAGLALARVNLDTAAAMAWVVLVVVLLLVAEHGVLRPLQRRMEPWRTGH</sequence>
<evidence type="ECO:0000313" key="10">
    <source>
        <dbReference type="Proteomes" id="UP001269819"/>
    </source>
</evidence>
<dbReference type="RefSeq" id="WP_316974914.1">
    <property type="nucleotide sequence ID" value="NZ_JAWIIJ010000015.1"/>
</dbReference>
<dbReference type="Pfam" id="PF00528">
    <property type="entry name" value="BPD_transp_1"/>
    <property type="match status" value="1"/>
</dbReference>
<evidence type="ECO:0000256" key="7">
    <source>
        <dbReference type="RuleBase" id="RU363032"/>
    </source>
</evidence>
<evidence type="ECO:0000259" key="8">
    <source>
        <dbReference type="PROSITE" id="PS50928"/>
    </source>
</evidence>
<keyword evidence="4 7" id="KW-0812">Transmembrane</keyword>
<reference evidence="9 10" key="1">
    <citation type="submission" date="2023-10" db="EMBL/GenBank/DDBJ databases">
        <title>Characteristics and mechanism of a salt-tolerant marine origin heterotrophic nitrifying- aerobic denitrifying bacteria Marinobacter xestospongiae HN1.</title>
        <authorList>
            <person name="Qi R."/>
        </authorList>
    </citation>
    <scope>NUCLEOTIDE SEQUENCE [LARGE SCALE GENOMIC DNA]</scope>
    <source>
        <strain evidence="9 10">HN1</strain>
    </source>
</reference>
<protein>
    <submittedName>
        <fullName evidence="9">ABC transporter permease subunit</fullName>
    </submittedName>
</protein>
<dbReference type="InterPro" id="IPR035906">
    <property type="entry name" value="MetI-like_sf"/>
</dbReference>
<feature type="transmembrane region" description="Helical" evidence="7">
    <location>
        <begin position="124"/>
        <end position="141"/>
    </location>
</feature>
<proteinExistence type="inferred from homology"/>
<dbReference type="PANTHER" id="PTHR30151">
    <property type="entry name" value="ALKANE SULFONATE ABC TRANSPORTER-RELATED, MEMBRANE SUBUNIT"/>
    <property type="match status" value="1"/>
</dbReference>
<evidence type="ECO:0000256" key="3">
    <source>
        <dbReference type="ARBA" id="ARBA00022475"/>
    </source>
</evidence>
<dbReference type="PANTHER" id="PTHR30151:SF0">
    <property type="entry name" value="ABC TRANSPORTER PERMEASE PROTEIN MJ0413-RELATED"/>
    <property type="match status" value="1"/>
</dbReference>
<keyword evidence="5 7" id="KW-1133">Transmembrane helix</keyword>
<dbReference type="Gene3D" id="1.10.3720.10">
    <property type="entry name" value="MetI-like"/>
    <property type="match status" value="1"/>
</dbReference>
<feature type="transmembrane region" description="Helical" evidence="7">
    <location>
        <begin position="12"/>
        <end position="30"/>
    </location>
</feature>
<evidence type="ECO:0000256" key="1">
    <source>
        <dbReference type="ARBA" id="ARBA00004651"/>
    </source>
</evidence>
<evidence type="ECO:0000256" key="5">
    <source>
        <dbReference type="ARBA" id="ARBA00022989"/>
    </source>
</evidence>